<reference evidence="2 3" key="1">
    <citation type="submission" date="2019-05" db="EMBL/GenBank/DDBJ databases">
        <title>Marivita sp. nov. isolated from sea sediment.</title>
        <authorList>
            <person name="Kim W."/>
        </authorList>
    </citation>
    <scope>NUCLEOTIDE SEQUENCE [LARGE SCALE GENOMIC DNA]</scope>
    <source>
        <strain evidence="2 3">CAU 1492</strain>
    </source>
</reference>
<keyword evidence="3" id="KW-1185">Reference proteome</keyword>
<dbReference type="EMBL" id="VCPC01000003">
    <property type="protein sequence ID" value="TMV11908.1"/>
    <property type="molecule type" value="Genomic_DNA"/>
</dbReference>
<dbReference type="SUPFAM" id="SSF51126">
    <property type="entry name" value="Pectin lyase-like"/>
    <property type="match status" value="1"/>
</dbReference>
<dbReference type="Gene3D" id="2.160.20.10">
    <property type="entry name" value="Single-stranded right-handed beta-helix, Pectin lyase-like"/>
    <property type="match status" value="1"/>
</dbReference>
<protein>
    <submittedName>
        <fullName evidence="2">Right-handed parallel beta-helix repeat-containing protein</fullName>
    </submittedName>
</protein>
<dbReference type="InterPro" id="IPR012334">
    <property type="entry name" value="Pectin_lyas_fold"/>
</dbReference>
<evidence type="ECO:0000313" key="2">
    <source>
        <dbReference type="EMBL" id="TMV11908.1"/>
    </source>
</evidence>
<name>A0ABY2X9F2_9RHOB</name>
<feature type="domain" description="Rhamnogalacturonase A/B/Epimerase-like pectate lyase" evidence="1">
    <location>
        <begin position="189"/>
        <end position="245"/>
    </location>
</feature>
<accession>A0ABY2X9F2</accession>
<comment type="caution">
    <text evidence="2">The sequence shown here is derived from an EMBL/GenBank/DDBJ whole genome shotgun (WGS) entry which is preliminary data.</text>
</comment>
<dbReference type="Proteomes" id="UP001191082">
    <property type="component" value="Unassembled WGS sequence"/>
</dbReference>
<dbReference type="InterPro" id="IPR024535">
    <property type="entry name" value="RHGA/B-epi-like_pectate_lyase"/>
</dbReference>
<dbReference type="RefSeq" id="WP_138864968.1">
    <property type="nucleotide sequence ID" value="NZ_VCPC01000003.1"/>
</dbReference>
<gene>
    <name evidence="2" type="ORF">FGK64_16770</name>
</gene>
<organism evidence="2 3">
    <name type="scientific">Arenibacterium halophilum</name>
    <dbReference type="NCBI Taxonomy" id="2583821"/>
    <lineage>
        <taxon>Bacteria</taxon>
        <taxon>Pseudomonadati</taxon>
        <taxon>Pseudomonadota</taxon>
        <taxon>Alphaproteobacteria</taxon>
        <taxon>Rhodobacterales</taxon>
        <taxon>Paracoccaceae</taxon>
        <taxon>Arenibacterium</taxon>
    </lineage>
</organism>
<dbReference type="InterPro" id="IPR011050">
    <property type="entry name" value="Pectin_lyase_fold/virulence"/>
</dbReference>
<evidence type="ECO:0000259" key="1">
    <source>
        <dbReference type="Pfam" id="PF12708"/>
    </source>
</evidence>
<proteinExistence type="predicted"/>
<sequence>MNKAITDGILLMPPAFANGLDVWSSGDGTPGSDTYNGAANATFVPADQDFGGCLEVFKTEATQRLRFMGETPILPGCYLRVSARVKAVSGNLPSLRVAGWAGGAGGAHVTGLTDTGPATALSTYGEVIEISAIVGTGLRGGVDMPWGMTPLYGHFGLDLTGPTGGVVRIDDIRIEDVTSVYLRDMLGQVDVRDYGARGDGVTDDTAAFIAADDAADGRHVFIPAGSFFLADSVTLENPAVFEGTLTMPTDKIFVMRKSFDLPSYIAAFGDEETAFRKAFQALLNNADHDSLDLGGRKVTLTGPIDMQAAVPNKTSFATRRVIRNGQLDASGGAAWDTATMTSLASYTATDPKKLTDVANIANIPVGALVEGAGVGREIYVRARNIGAGELTLSAPLYGAPASQTYTFRDFRYMLDFSGFSSLSKFELCDVELQCNGNCSALRLPTSGSIFSLRGCVISRPMDRGITSIGTGCQGMLVDNCQFLSDEDSLDVEDRVSIGLNASSNDVKLRNCRSTRFMHFAVLGGANNMISGNHCFQGDSVAGGIRHAGIVLTSSYVSTTITANYIDNCHVEWTNEHDATPDFTSGMSFAGLTVSDNIFLSGDVAPWTSHIVIKPYGTGQYLNGVMIMGNKFRSINGSINRADRVDDSIAPLDATRHKHVAFHSNSYHQVSNQVANPARMIHSEPSASQTWTVDLSADLPFAGRARGVDSVTAQGQIRTASDAGHYAAPHVILEQAPAGAGVDLQWGSAVKGVVAILARMDG</sequence>
<dbReference type="Pfam" id="PF12708">
    <property type="entry name" value="Pect-lyase_RHGA_epim"/>
    <property type="match status" value="1"/>
</dbReference>
<evidence type="ECO:0000313" key="3">
    <source>
        <dbReference type="Proteomes" id="UP001191082"/>
    </source>
</evidence>